<dbReference type="AlphaFoldDB" id="Q6IGA8"/>
<reference evidence="1" key="1">
    <citation type="journal article" date="2003" name="Genome Biol.">
        <title>An integrated gene annotation and transcriptional profiling approach towards the full gene content of the Drosophila genome.</title>
        <authorList>
            <person name="Hild M."/>
            <person name="Beckmann B."/>
            <person name="Haas S.A."/>
            <person name="Koch B."/>
            <person name="Solovyev V."/>
            <person name="Busold C."/>
            <person name="Fellenberg K."/>
            <person name="Boutros M."/>
            <person name="Vingron M."/>
            <person name="Sauer F."/>
            <person name="Hoheisel J.D."/>
            <person name="Paro R."/>
        </authorList>
    </citation>
    <scope>NUCLEOTIDE SEQUENCE</scope>
</reference>
<name>Q6IGA8_DROME</name>
<dbReference type="EMBL" id="BK003858">
    <property type="protein sequence ID" value="DAA02556.1"/>
    <property type="molecule type" value="Genomic_DNA"/>
</dbReference>
<gene>
    <name evidence="1" type="ORF">HDC06792</name>
</gene>
<proteinExistence type="predicted"/>
<sequence length="83" mass="8993">MQSALKASLISFAISISPPMCRRDGTLAFAHLSGSCGHACKKDQEAGKETHAKSRQELVNCFNGPLLSSQFVLFNALKLATRR</sequence>
<protein>
    <submittedName>
        <fullName evidence="1">HDC06792</fullName>
    </submittedName>
</protein>
<organism evidence="1">
    <name type="scientific">Drosophila melanogaster</name>
    <name type="common">Fruit fly</name>
    <dbReference type="NCBI Taxonomy" id="7227"/>
    <lineage>
        <taxon>Eukaryota</taxon>
        <taxon>Metazoa</taxon>
        <taxon>Ecdysozoa</taxon>
        <taxon>Arthropoda</taxon>
        <taxon>Hexapoda</taxon>
        <taxon>Insecta</taxon>
        <taxon>Pterygota</taxon>
        <taxon>Neoptera</taxon>
        <taxon>Endopterygota</taxon>
        <taxon>Diptera</taxon>
        <taxon>Brachycera</taxon>
        <taxon>Muscomorpha</taxon>
        <taxon>Ephydroidea</taxon>
        <taxon>Drosophilidae</taxon>
        <taxon>Drosophila</taxon>
        <taxon>Sophophora</taxon>
    </lineage>
</organism>
<evidence type="ECO:0000313" key="1">
    <source>
        <dbReference type="EMBL" id="DAA02556.1"/>
    </source>
</evidence>
<accession>Q6IGA8</accession>